<feature type="compositionally biased region" description="Polar residues" evidence="1">
    <location>
        <begin position="272"/>
        <end position="290"/>
    </location>
</feature>
<feature type="region of interest" description="Disordered" evidence="1">
    <location>
        <begin position="184"/>
        <end position="222"/>
    </location>
</feature>
<dbReference type="AlphaFoldDB" id="A0A9Q8WNA0"/>
<dbReference type="KEGG" id="clup:CLUP02_15434"/>
<keyword evidence="3" id="KW-1185">Reference proteome</keyword>
<feature type="compositionally biased region" description="Basic and acidic residues" evidence="1">
    <location>
        <begin position="360"/>
        <end position="381"/>
    </location>
</feature>
<feature type="compositionally biased region" description="Basic and acidic residues" evidence="1">
    <location>
        <begin position="329"/>
        <end position="344"/>
    </location>
</feature>
<gene>
    <name evidence="2" type="ORF">CLUP02_15434</name>
</gene>
<dbReference type="GeneID" id="73349368"/>
<feature type="region of interest" description="Disordered" evidence="1">
    <location>
        <begin position="1"/>
        <end position="77"/>
    </location>
</feature>
<name>A0A9Q8WNA0_9PEZI</name>
<dbReference type="EMBL" id="CP019480">
    <property type="protein sequence ID" value="UQC89903.1"/>
    <property type="molecule type" value="Genomic_DNA"/>
</dbReference>
<proteinExistence type="predicted"/>
<feature type="region of interest" description="Disordered" evidence="1">
    <location>
        <begin position="237"/>
        <end position="298"/>
    </location>
</feature>
<organism evidence="2 3">
    <name type="scientific">Colletotrichum lupini</name>
    <dbReference type="NCBI Taxonomy" id="145971"/>
    <lineage>
        <taxon>Eukaryota</taxon>
        <taxon>Fungi</taxon>
        <taxon>Dikarya</taxon>
        <taxon>Ascomycota</taxon>
        <taxon>Pezizomycotina</taxon>
        <taxon>Sordariomycetes</taxon>
        <taxon>Hypocreomycetidae</taxon>
        <taxon>Glomerellales</taxon>
        <taxon>Glomerellaceae</taxon>
        <taxon>Colletotrichum</taxon>
        <taxon>Colletotrichum acutatum species complex</taxon>
    </lineage>
</organism>
<feature type="region of interest" description="Disordered" evidence="1">
    <location>
        <begin position="319"/>
        <end position="391"/>
    </location>
</feature>
<feature type="compositionally biased region" description="Low complexity" evidence="1">
    <location>
        <begin position="195"/>
        <end position="211"/>
    </location>
</feature>
<sequence length="391" mass="42412">MTGLTAAPKHRRGTPFRGKDLPPPLAFTNEGSRKRQGQRHYQDAITPSGMPIPFVGGRPAVRRNSPRFKHVGPRRRSDGAPCFPFDVRTLNTAEPEVRAGMSDLRASNPEKLDELFGSSIYGTMNTVGAGVAKNDSTAADKCRGAASSLAAGVITRTIPNSSKTTSKCLRGRLTFQVPFFTEHDGSPIIEDTRKSPPLSTKSSPSSASDKPFATPNGDNALPKYLTLTHDLRHAAQAQAPETPNDHKYGEQTPGNWPDLASESIPPSVGVKYSSTSKAVGKATPTTTDNLADSHRKSKTEFNSLPSELLHMSLGLTSGPVTGAQAHRKSSTEFKEVVSDMREDVGPLDFDLQEPANTPSEGRRDEDRRTTGQLWRKPESRDSAQLWKSNSR</sequence>
<evidence type="ECO:0000256" key="1">
    <source>
        <dbReference type="SAM" id="MobiDB-lite"/>
    </source>
</evidence>
<feature type="compositionally biased region" description="Basic and acidic residues" evidence="1">
    <location>
        <begin position="184"/>
        <end position="194"/>
    </location>
</feature>
<evidence type="ECO:0000313" key="2">
    <source>
        <dbReference type="EMBL" id="UQC89903.1"/>
    </source>
</evidence>
<protein>
    <submittedName>
        <fullName evidence="2">Uncharacterized protein</fullName>
    </submittedName>
</protein>
<accession>A0A9Q8WNA0</accession>
<dbReference type="Proteomes" id="UP000830671">
    <property type="component" value="Chromosome 8"/>
</dbReference>
<evidence type="ECO:0000313" key="3">
    <source>
        <dbReference type="Proteomes" id="UP000830671"/>
    </source>
</evidence>
<feature type="compositionally biased region" description="Basic residues" evidence="1">
    <location>
        <begin position="60"/>
        <end position="74"/>
    </location>
</feature>
<dbReference type="RefSeq" id="XP_049151504.1">
    <property type="nucleotide sequence ID" value="XM_049294358.1"/>
</dbReference>
<reference evidence="2" key="1">
    <citation type="journal article" date="2021" name="Mol. Plant Microbe Interact.">
        <title>Complete Genome Sequence of the Plant-Pathogenic Fungus Colletotrichum lupini.</title>
        <authorList>
            <person name="Baroncelli R."/>
            <person name="Pensec F."/>
            <person name="Da Lio D."/>
            <person name="Boufleur T."/>
            <person name="Vicente I."/>
            <person name="Sarrocco S."/>
            <person name="Picot A."/>
            <person name="Baraldi E."/>
            <person name="Sukno S."/>
            <person name="Thon M."/>
            <person name="Le Floch G."/>
        </authorList>
    </citation>
    <scope>NUCLEOTIDE SEQUENCE</scope>
    <source>
        <strain evidence="2">IMI 504893</strain>
    </source>
</reference>